<accession>A0ABM0ZC71</accession>
<evidence type="ECO:0000256" key="6">
    <source>
        <dbReference type="ARBA" id="ARBA00023172"/>
    </source>
</evidence>
<dbReference type="Proteomes" id="UP000694864">
    <property type="component" value="Chromosome 5"/>
</dbReference>
<name>A0ABM0ZC71_CAMSA</name>
<keyword evidence="3 7" id="KW-0863">Zinc-finger</keyword>
<feature type="region of interest" description="Disordered" evidence="8">
    <location>
        <begin position="442"/>
        <end position="466"/>
    </location>
</feature>
<evidence type="ECO:0000256" key="3">
    <source>
        <dbReference type="ARBA" id="ARBA00022771"/>
    </source>
</evidence>
<evidence type="ECO:0000256" key="5">
    <source>
        <dbReference type="ARBA" id="ARBA00023125"/>
    </source>
</evidence>
<evidence type="ECO:0000256" key="4">
    <source>
        <dbReference type="ARBA" id="ARBA00022833"/>
    </source>
</evidence>
<dbReference type="Pfam" id="PF04434">
    <property type="entry name" value="SWIM"/>
    <property type="match status" value="1"/>
</dbReference>
<keyword evidence="6" id="KW-0233">DNA recombination</keyword>
<organism evidence="10 11">
    <name type="scientific">Camelina sativa</name>
    <name type="common">False flax</name>
    <name type="synonym">Myagrum sativum</name>
    <dbReference type="NCBI Taxonomy" id="90675"/>
    <lineage>
        <taxon>Eukaryota</taxon>
        <taxon>Viridiplantae</taxon>
        <taxon>Streptophyta</taxon>
        <taxon>Embryophyta</taxon>
        <taxon>Tracheophyta</taxon>
        <taxon>Spermatophyta</taxon>
        <taxon>Magnoliopsida</taxon>
        <taxon>eudicotyledons</taxon>
        <taxon>Gunneridae</taxon>
        <taxon>Pentapetalae</taxon>
        <taxon>rosids</taxon>
        <taxon>malvids</taxon>
        <taxon>Brassicales</taxon>
        <taxon>Brassicaceae</taxon>
        <taxon>Camelineae</taxon>
        <taxon>Camelina</taxon>
    </lineage>
</organism>
<evidence type="ECO:0000256" key="8">
    <source>
        <dbReference type="SAM" id="MobiDB-lite"/>
    </source>
</evidence>
<dbReference type="PROSITE" id="PS50966">
    <property type="entry name" value="ZF_SWIM"/>
    <property type="match status" value="1"/>
</dbReference>
<evidence type="ECO:0000313" key="11">
    <source>
        <dbReference type="RefSeq" id="XP_010513649.1"/>
    </source>
</evidence>
<keyword evidence="4" id="KW-0862">Zinc</keyword>
<dbReference type="InterPro" id="IPR004332">
    <property type="entry name" value="Transposase_MuDR"/>
</dbReference>
<proteinExistence type="predicted"/>
<keyword evidence="2" id="KW-0479">Metal-binding</keyword>
<keyword evidence="5" id="KW-0238">DNA-binding</keyword>
<evidence type="ECO:0000256" key="1">
    <source>
        <dbReference type="ARBA" id="ARBA00022578"/>
    </source>
</evidence>
<dbReference type="RefSeq" id="XP_010513649.1">
    <property type="nucleotide sequence ID" value="XM_010515347.1"/>
</dbReference>
<dbReference type="GeneID" id="104789687"/>
<dbReference type="InterPro" id="IPR001207">
    <property type="entry name" value="Transposase_mutator"/>
</dbReference>
<dbReference type="PANTHER" id="PTHR31973:SF187">
    <property type="entry name" value="MUTATOR TRANSPOSASE MUDRA PROTEIN"/>
    <property type="match status" value="1"/>
</dbReference>
<dbReference type="InterPro" id="IPR007527">
    <property type="entry name" value="Znf_SWIM"/>
</dbReference>
<feature type="domain" description="SWIM-type" evidence="9">
    <location>
        <begin position="379"/>
        <end position="411"/>
    </location>
</feature>
<dbReference type="SMART" id="SM00575">
    <property type="entry name" value="ZnF_PMZ"/>
    <property type="match status" value="1"/>
</dbReference>
<gene>
    <name evidence="11" type="primary">LOC104789687</name>
</gene>
<reference evidence="11" key="2">
    <citation type="submission" date="2025-08" db="UniProtKB">
        <authorList>
            <consortium name="RefSeq"/>
        </authorList>
    </citation>
    <scope>IDENTIFICATION</scope>
    <source>
        <tissue evidence="11">Leaf</tissue>
    </source>
</reference>
<dbReference type="PANTHER" id="PTHR31973">
    <property type="entry name" value="POLYPROTEIN, PUTATIVE-RELATED"/>
    <property type="match status" value="1"/>
</dbReference>
<protein>
    <submittedName>
        <fullName evidence="11">Uncharacterized protein LOC104789687</fullName>
    </submittedName>
</protein>
<dbReference type="Pfam" id="PF00872">
    <property type="entry name" value="Transposase_mut"/>
    <property type="match status" value="1"/>
</dbReference>
<reference evidence="10" key="1">
    <citation type="journal article" date="2014" name="Nat. Commun.">
        <title>The emerging biofuel crop Camelina sativa retains a highly undifferentiated hexaploid genome structure.</title>
        <authorList>
            <person name="Kagale S."/>
            <person name="Koh C."/>
            <person name="Nixon J."/>
            <person name="Bollina V."/>
            <person name="Clarke W.E."/>
            <person name="Tuteja R."/>
            <person name="Spillane C."/>
            <person name="Robinson S.J."/>
            <person name="Links M.G."/>
            <person name="Clarke C."/>
            <person name="Higgins E.E."/>
            <person name="Huebert T."/>
            <person name="Sharpe A.G."/>
            <person name="Parkin I.A."/>
        </authorList>
    </citation>
    <scope>NUCLEOTIDE SEQUENCE [LARGE SCALE GENOMIC DNA]</scope>
    <source>
        <strain evidence="10">cv. DH55</strain>
    </source>
</reference>
<evidence type="ECO:0000259" key="9">
    <source>
        <dbReference type="PROSITE" id="PS50966"/>
    </source>
</evidence>
<sequence length="508" mass="57446">MWGRVEEALHTMLTDMSDEPALFCRDAPPVFNDGKGEGVDSALEDIQYKGDKLFVGRVFKNKADCKIKLAIHAINQKFHFMTSQSTPKFMVLKCISKTCPWRVYAVKVDTADHFQVRQANQKHTSTFCWHQERAPCCRDSKNPTISISYWKAWRAREVAMELSLGSIAGSYALLPAYIGLLQQTNPGSLCFTEHVDDPDGAMRFKYQFIAYGASVKGYKHIRKVVVIDAFAIVDSENDDAWEWFFRHLSAFILDTIELVFISDRHASIYTGLRKVYTEAHHAACTVHLWRNIRHLYKPQTLAGLKSAAARAYHVDEFNKKFLEIQRVNPGCAAYLVDIGFSHWTRVHSKEENFESAMSMAVRPISDFEFQVQISSGECFTINLVEGTCSCNEFQSLNIPCAHAVAAATPLGISIDTFVDVAYYEETIRHSYAERVYPIPSVSGKSSVGSTSGTRGDLNPPFARRPPERPKIIRILSRGEFKRPRRKSTRKCSRCCHTGHNKASCKNAI</sequence>
<dbReference type="Pfam" id="PF03108">
    <property type="entry name" value="DBD_Tnp_Mut"/>
    <property type="match status" value="1"/>
</dbReference>
<keyword evidence="1" id="KW-0815">Transposition</keyword>
<evidence type="ECO:0000313" key="10">
    <source>
        <dbReference type="Proteomes" id="UP000694864"/>
    </source>
</evidence>
<evidence type="ECO:0000256" key="2">
    <source>
        <dbReference type="ARBA" id="ARBA00022723"/>
    </source>
</evidence>
<feature type="compositionally biased region" description="Low complexity" evidence="8">
    <location>
        <begin position="442"/>
        <end position="453"/>
    </location>
</feature>
<keyword evidence="10" id="KW-1185">Reference proteome</keyword>
<dbReference type="InterPro" id="IPR006564">
    <property type="entry name" value="Znf_PMZ"/>
</dbReference>
<evidence type="ECO:0000256" key="7">
    <source>
        <dbReference type="PROSITE-ProRule" id="PRU00325"/>
    </source>
</evidence>